<keyword evidence="1" id="KW-0472">Membrane</keyword>
<evidence type="ECO:0000313" key="3">
    <source>
        <dbReference type="Proteomes" id="UP001203665"/>
    </source>
</evidence>
<dbReference type="Proteomes" id="UP001203665">
    <property type="component" value="Unassembled WGS sequence"/>
</dbReference>
<comment type="caution">
    <text evidence="2">The sequence shown here is derived from an EMBL/GenBank/DDBJ whole genome shotgun (WGS) entry which is preliminary data.</text>
</comment>
<gene>
    <name evidence="2" type="ORF">NDM98_15100</name>
</gene>
<keyword evidence="3" id="KW-1185">Reference proteome</keyword>
<name>A0ABT0XN52_9BACI</name>
<reference evidence="2" key="1">
    <citation type="submission" date="2022-06" db="EMBL/GenBank/DDBJ databases">
        <title>Alkalicoccobacillus porphyridii sp. nov., isolated from a marine red alga, Porphyridium purpureum and reclassification of Shouchella plakortidis and Shouchella gibsonii as Alkalicoccobacillus plakortidis comb. nov. and Alkalicoccobacillus gibsonii comb. nov.</title>
        <authorList>
            <person name="Kim K.H."/>
            <person name="Lee J.K."/>
            <person name="Han D.M."/>
            <person name="Baek J.H."/>
            <person name="Jeon C.O."/>
        </authorList>
    </citation>
    <scope>NUCLEOTIDE SEQUENCE</scope>
    <source>
        <strain evidence="2">DSM 19153</strain>
    </source>
</reference>
<evidence type="ECO:0000313" key="2">
    <source>
        <dbReference type="EMBL" id="MCM2676662.1"/>
    </source>
</evidence>
<protein>
    <submittedName>
        <fullName evidence="2">Uncharacterized protein</fullName>
    </submittedName>
</protein>
<keyword evidence="1" id="KW-1133">Transmembrane helix</keyword>
<feature type="transmembrane region" description="Helical" evidence="1">
    <location>
        <begin position="6"/>
        <end position="24"/>
    </location>
</feature>
<keyword evidence="1" id="KW-0812">Transmembrane</keyword>
<evidence type="ECO:0000256" key="1">
    <source>
        <dbReference type="SAM" id="Phobius"/>
    </source>
</evidence>
<organism evidence="2 3">
    <name type="scientific">Alkalicoccobacillus plakortidis</name>
    <dbReference type="NCBI Taxonomy" id="444060"/>
    <lineage>
        <taxon>Bacteria</taxon>
        <taxon>Bacillati</taxon>
        <taxon>Bacillota</taxon>
        <taxon>Bacilli</taxon>
        <taxon>Bacillales</taxon>
        <taxon>Bacillaceae</taxon>
        <taxon>Alkalicoccobacillus</taxon>
    </lineage>
</organism>
<proteinExistence type="predicted"/>
<accession>A0ABT0XN52</accession>
<dbReference type="RefSeq" id="WP_251609550.1">
    <property type="nucleotide sequence ID" value="NZ_JAMQJY010000002.1"/>
</dbReference>
<sequence>MMTLSGVGALIPFFIASLLVFWGYRYFKDEDEGSDSDTDYHTNPVVKKSRSLDEEFSRIMNK</sequence>
<dbReference type="EMBL" id="JAMQJY010000002">
    <property type="protein sequence ID" value="MCM2676662.1"/>
    <property type="molecule type" value="Genomic_DNA"/>
</dbReference>